<accession>A0A6L2JDY0</accession>
<sequence length="267" mass="31393">MFPIHAFLPKICTHLNFQTFFNTPVLFNTPLVRTLSLNPRPHHQSRSRRRLEDAKSGRLKMRMHHGRLHGQMRKKSKNHKKGSVMKDARFWTEVLQYFESKTKTPGRRTAQENGAGDEDYFNRELLDYEVEHEMQFTLRHCWEILKESGDAGINLNVDVGDIEEYENECAIGMKKEERSSYMYSFLVHYCLTQVNYLSTRLLSHYPCKYNFGTIEIHALERHLEEIHVTWALFWKTRDKSTTLHNEGLKSCLQKVETASRLLATLSG</sequence>
<gene>
    <name evidence="2" type="ORF">Tci_007149</name>
</gene>
<name>A0A6L2JDY0_TANCI</name>
<evidence type="ECO:0000256" key="1">
    <source>
        <dbReference type="SAM" id="MobiDB-lite"/>
    </source>
</evidence>
<feature type="compositionally biased region" description="Basic residues" evidence="1">
    <location>
        <begin position="57"/>
        <end position="83"/>
    </location>
</feature>
<dbReference type="AlphaFoldDB" id="A0A6L2JDY0"/>
<reference evidence="2" key="1">
    <citation type="journal article" date="2019" name="Sci. Rep.">
        <title>Draft genome of Tanacetum cinerariifolium, the natural source of mosquito coil.</title>
        <authorList>
            <person name="Yamashiro T."/>
            <person name="Shiraishi A."/>
            <person name="Satake H."/>
            <person name="Nakayama K."/>
        </authorList>
    </citation>
    <scope>NUCLEOTIDE SEQUENCE</scope>
</reference>
<feature type="compositionally biased region" description="Basic residues" evidence="1">
    <location>
        <begin position="40"/>
        <end position="49"/>
    </location>
</feature>
<comment type="caution">
    <text evidence="2">The sequence shown here is derived from an EMBL/GenBank/DDBJ whole genome shotgun (WGS) entry which is preliminary data.</text>
</comment>
<dbReference type="EMBL" id="BKCJ010000661">
    <property type="protein sequence ID" value="GEU35171.1"/>
    <property type="molecule type" value="Genomic_DNA"/>
</dbReference>
<evidence type="ECO:0000313" key="2">
    <source>
        <dbReference type="EMBL" id="GEU35171.1"/>
    </source>
</evidence>
<organism evidence="2">
    <name type="scientific">Tanacetum cinerariifolium</name>
    <name type="common">Dalmatian daisy</name>
    <name type="synonym">Chrysanthemum cinerariifolium</name>
    <dbReference type="NCBI Taxonomy" id="118510"/>
    <lineage>
        <taxon>Eukaryota</taxon>
        <taxon>Viridiplantae</taxon>
        <taxon>Streptophyta</taxon>
        <taxon>Embryophyta</taxon>
        <taxon>Tracheophyta</taxon>
        <taxon>Spermatophyta</taxon>
        <taxon>Magnoliopsida</taxon>
        <taxon>eudicotyledons</taxon>
        <taxon>Gunneridae</taxon>
        <taxon>Pentapetalae</taxon>
        <taxon>asterids</taxon>
        <taxon>campanulids</taxon>
        <taxon>Asterales</taxon>
        <taxon>Asteraceae</taxon>
        <taxon>Asteroideae</taxon>
        <taxon>Anthemideae</taxon>
        <taxon>Anthemidinae</taxon>
        <taxon>Tanacetum</taxon>
    </lineage>
</organism>
<proteinExistence type="predicted"/>
<protein>
    <submittedName>
        <fullName evidence="2">Uncharacterized protein</fullName>
    </submittedName>
</protein>
<feature type="region of interest" description="Disordered" evidence="1">
    <location>
        <begin position="36"/>
        <end position="83"/>
    </location>
</feature>